<evidence type="ECO:0000259" key="2">
    <source>
        <dbReference type="PROSITE" id="PS51379"/>
    </source>
</evidence>
<dbReference type="PROSITE" id="PS51257">
    <property type="entry name" value="PROKAR_LIPOPROTEIN"/>
    <property type="match status" value="1"/>
</dbReference>
<dbReference type="NCBIfam" id="NF040466">
    <property type="entry name" value="ydjY_domain"/>
    <property type="match status" value="1"/>
</dbReference>
<dbReference type="Proteomes" id="UP000094609">
    <property type="component" value="Chromosome"/>
</dbReference>
<keyword evidence="4" id="KW-1185">Reference proteome</keyword>
<evidence type="ECO:0000256" key="1">
    <source>
        <dbReference type="SAM" id="SignalP"/>
    </source>
</evidence>
<reference evidence="4" key="1">
    <citation type="submission" date="2016-08" db="EMBL/GenBank/DDBJ databases">
        <title>Complete genome sequence of the organohalide-respiring Epsilonproteobacterium Sulfurospirillum halorespirans.</title>
        <authorList>
            <person name="Goris T."/>
            <person name="Zimmermann J."/>
            <person name="Schenz B."/>
            <person name="Lemos M."/>
            <person name="Hackermueller J."/>
            <person name="Diekert G."/>
        </authorList>
    </citation>
    <scope>NUCLEOTIDE SEQUENCE [LARGE SCALE GENOMIC DNA]</scope>
    <source>
        <strain>DSM 13726</strain>
        <strain evidence="4">PCE-M2</strain>
    </source>
</reference>
<accession>A0A1D7TM47</accession>
<feature type="signal peptide" evidence="1">
    <location>
        <begin position="1"/>
        <end position="20"/>
    </location>
</feature>
<dbReference type="AlphaFoldDB" id="A0A1D7TM47"/>
<name>A0A1D7TM47_9BACT</name>
<dbReference type="STRING" id="1193502.SHALO_2296"/>
<dbReference type="KEGG" id="shal:SHALO_2296"/>
<evidence type="ECO:0000313" key="3">
    <source>
        <dbReference type="EMBL" id="AOO66056.1"/>
    </source>
</evidence>
<proteinExistence type="predicted"/>
<keyword evidence="1" id="KW-0732">Signal</keyword>
<protein>
    <submittedName>
        <fullName evidence="3">Uncharacterized protein YdjY-like</fullName>
    </submittedName>
</protein>
<evidence type="ECO:0000313" key="4">
    <source>
        <dbReference type="Proteomes" id="UP000094609"/>
    </source>
</evidence>
<dbReference type="EMBL" id="CP017111">
    <property type="protein sequence ID" value="AOO66056.1"/>
    <property type="molecule type" value="Genomic_DNA"/>
</dbReference>
<dbReference type="InterPro" id="IPR017896">
    <property type="entry name" value="4Fe4S_Fe-S-bd"/>
</dbReference>
<dbReference type="RefSeq" id="WP_069478656.1">
    <property type="nucleotide sequence ID" value="NZ_CP017111.1"/>
</dbReference>
<feature type="domain" description="4Fe-4S ferredoxin-type" evidence="2">
    <location>
        <begin position="153"/>
        <end position="183"/>
    </location>
</feature>
<organism evidence="3 4">
    <name type="scientific">Sulfurospirillum halorespirans DSM 13726</name>
    <dbReference type="NCBI Taxonomy" id="1193502"/>
    <lineage>
        <taxon>Bacteria</taxon>
        <taxon>Pseudomonadati</taxon>
        <taxon>Campylobacterota</taxon>
        <taxon>Epsilonproteobacteria</taxon>
        <taxon>Campylobacterales</taxon>
        <taxon>Sulfurospirillaceae</taxon>
        <taxon>Sulfurospirillum</taxon>
    </lineage>
</organism>
<dbReference type="PROSITE" id="PS51379">
    <property type="entry name" value="4FE4S_FER_2"/>
    <property type="match status" value="1"/>
</dbReference>
<sequence>MKKTLTFLAVIALLFSACQKKDETSATKDISVNGVSLATPMKIDEATKTITVLAAVNGKYLTENTRHAVVFKEGKFGDKPVFTAYQNQNDFLKAMLYLNAVAGNNMTKENGATTQVEGQKVAVSVTWNGAPQSYDINEVIIDSNHRAIDMRFGGNEINAKEMNTGCIACLDSCPVGVISNHSYMYGAVEKRDEVTFRGNAALLPKDGTLVAVSFKLI</sequence>
<dbReference type="PATRIC" id="fig|1193502.14.peg.2325"/>
<feature type="chain" id="PRO_5009099496" evidence="1">
    <location>
        <begin position="21"/>
        <end position="217"/>
    </location>
</feature>
<dbReference type="InterPro" id="IPR047750">
    <property type="entry name" value="YdjY-like"/>
</dbReference>
<gene>
    <name evidence="3" type="ORF">SHALO_2296</name>
</gene>